<dbReference type="OrthoDB" id="110024at2759"/>
<protein>
    <recommendedName>
        <fullName evidence="2">J domain-containing protein</fullName>
    </recommendedName>
</protein>
<dbReference type="OMA" id="TINQWIK"/>
<dbReference type="eggNOG" id="KOG0719">
    <property type="taxonomic scope" value="Eukaryota"/>
</dbReference>
<dbReference type="STRING" id="6669.E9G0B8"/>
<organism evidence="3 4">
    <name type="scientific">Daphnia pulex</name>
    <name type="common">Water flea</name>
    <dbReference type="NCBI Taxonomy" id="6669"/>
    <lineage>
        <taxon>Eukaryota</taxon>
        <taxon>Metazoa</taxon>
        <taxon>Ecdysozoa</taxon>
        <taxon>Arthropoda</taxon>
        <taxon>Crustacea</taxon>
        <taxon>Branchiopoda</taxon>
        <taxon>Diplostraca</taxon>
        <taxon>Cladocera</taxon>
        <taxon>Anomopoda</taxon>
        <taxon>Daphniidae</taxon>
        <taxon>Daphnia</taxon>
    </lineage>
</organism>
<dbReference type="InterPro" id="IPR056453">
    <property type="entry name" value="HTH_DNAJC9"/>
</dbReference>
<dbReference type="PROSITE" id="PS50076">
    <property type="entry name" value="DNAJ_2"/>
    <property type="match status" value="1"/>
</dbReference>
<proteinExistence type="predicted"/>
<dbReference type="PANTHER" id="PTHR44144:SF1">
    <property type="entry name" value="DNAJ HOMOLOG SUBFAMILY C MEMBER 9"/>
    <property type="match status" value="1"/>
</dbReference>
<dbReference type="GO" id="GO:0031072">
    <property type="term" value="F:heat shock protein binding"/>
    <property type="evidence" value="ECO:0000318"/>
    <property type="project" value="GO_Central"/>
</dbReference>
<dbReference type="Proteomes" id="UP000000305">
    <property type="component" value="Unassembled WGS sequence"/>
</dbReference>
<dbReference type="AlphaFoldDB" id="E9G0B8"/>
<dbReference type="GO" id="GO:0005634">
    <property type="term" value="C:nucleus"/>
    <property type="evidence" value="ECO:0000318"/>
    <property type="project" value="GO_Central"/>
</dbReference>
<dbReference type="PRINTS" id="PR00625">
    <property type="entry name" value="JDOMAIN"/>
</dbReference>
<dbReference type="PROSITE" id="PS00636">
    <property type="entry name" value="DNAJ_1"/>
    <property type="match status" value="1"/>
</dbReference>
<dbReference type="HOGENOM" id="CLU_055868_1_0_1"/>
<dbReference type="InterPro" id="IPR018253">
    <property type="entry name" value="DnaJ_domain_CS"/>
</dbReference>
<dbReference type="SMART" id="SM00271">
    <property type="entry name" value="DnaJ"/>
    <property type="match status" value="1"/>
</dbReference>
<evidence type="ECO:0000313" key="4">
    <source>
        <dbReference type="Proteomes" id="UP000000305"/>
    </source>
</evidence>
<dbReference type="InterPro" id="IPR052594">
    <property type="entry name" value="J_domain-containing_protein"/>
</dbReference>
<dbReference type="Gene3D" id="1.10.287.110">
    <property type="entry name" value="DnaJ domain"/>
    <property type="match status" value="1"/>
</dbReference>
<keyword evidence="4" id="KW-1185">Reference proteome</keyword>
<dbReference type="Pfam" id="PF00226">
    <property type="entry name" value="DnaJ"/>
    <property type="match status" value="1"/>
</dbReference>
<dbReference type="PANTHER" id="PTHR44144">
    <property type="entry name" value="DNAJ HOMOLOG SUBFAMILY C MEMBER 9"/>
    <property type="match status" value="1"/>
</dbReference>
<dbReference type="EMBL" id="GL732528">
    <property type="protein sequence ID" value="EFX86879.1"/>
    <property type="molecule type" value="Genomic_DNA"/>
</dbReference>
<feature type="region of interest" description="Disordered" evidence="1">
    <location>
        <begin position="183"/>
        <end position="214"/>
    </location>
</feature>
<evidence type="ECO:0000256" key="1">
    <source>
        <dbReference type="SAM" id="MobiDB-lite"/>
    </source>
</evidence>
<feature type="domain" description="J" evidence="2">
    <location>
        <begin position="15"/>
        <end position="83"/>
    </location>
</feature>
<dbReference type="SUPFAM" id="SSF46565">
    <property type="entry name" value="Chaperone J-domain"/>
    <property type="match status" value="1"/>
</dbReference>
<name>E9G0B8_DAPPU</name>
<dbReference type="KEGG" id="dpx:DAPPUDRAFT_307053"/>
<accession>E9G0B8</accession>
<dbReference type="InParanoid" id="E9G0B8"/>
<dbReference type="GO" id="GO:0005737">
    <property type="term" value="C:cytoplasm"/>
    <property type="evidence" value="ECO:0000318"/>
    <property type="project" value="GO_Central"/>
</dbReference>
<dbReference type="InterPro" id="IPR001623">
    <property type="entry name" value="DnaJ_domain"/>
</dbReference>
<evidence type="ECO:0000259" key="2">
    <source>
        <dbReference type="PROSITE" id="PS50076"/>
    </source>
</evidence>
<dbReference type="Pfam" id="PF23302">
    <property type="entry name" value="HTH_DNAJC9"/>
    <property type="match status" value="1"/>
</dbReference>
<feature type="compositionally biased region" description="Basic and acidic residues" evidence="1">
    <location>
        <begin position="183"/>
        <end position="194"/>
    </location>
</feature>
<gene>
    <name evidence="3" type="ORF">DAPPUDRAFT_307053</name>
</gene>
<dbReference type="InterPro" id="IPR036869">
    <property type="entry name" value="J_dom_sf"/>
</dbReference>
<reference evidence="3 4" key="1">
    <citation type="journal article" date="2011" name="Science">
        <title>The ecoresponsive genome of Daphnia pulex.</title>
        <authorList>
            <person name="Colbourne J.K."/>
            <person name="Pfrender M.E."/>
            <person name="Gilbert D."/>
            <person name="Thomas W.K."/>
            <person name="Tucker A."/>
            <person name="Oakley T.H."/>
            <person name="Tokishita S."/>
            <person name="Aerts A."/>
            <person name="Arnold G.J."/>
            <person name="Basu M.K."/>
            <person name="Bauer D.J."/>
            <person name="Caceres C.E."/>
            <person name="Carmel L."/>
            <person name="Casola C."/>
            <person name="Choi J.H."/>
            <person name="Detter J.C."/>
            <person name="Dong Q."/>
            <person name="Dusheyko S."/>
            <person name="Eads B.D."/>
            <person name="Frohlich T."/>
            <person name="Geiler-Samerotte K.A."/>
            <person name="Gerlach D."/>
            <person name="Hatcher P."/>
            <person name="Jogdeo S."/>
            <person name="Krijgsveld J."/>
            <person name="Kriventseva E.V."/>
            <person name="Kultz D."/>
            <person name="Laforsch C."/>
            <person name="Lindquist E."/>
            <person name="Lopez J."/>
            <person name="Manak J.R."/>
            <person name="Muller J."/>
            <person name="Pangilinan J."/>
            <person name="Patwardhan R.P."/>
            <person name="Pitluck S."/>
            <person name="Pritham E.J."/>
            <person name="Rechtsteiner A."/>
            <person name="Rho M."/>
            <person name="Rogozin I.B."/>
            <person name="Sakarya O."/>
            <person name="Salamov A."/>
            <person name="Schaack S."/>
            <person name="Shapiro H."/>
            <person name="Shiga Y."/>
            <person name="Skalitzky C."/>
            <person name="Smith Z."/>
            <person name="Souvorov A."/>
            <person name="Sung W."/>
            <person name="Tang Z."/>
            <person name="Tsuchiya D."/>
            <person name="Tu H."/>
            <person name="Vos H."/>
            <person name="Wang M."/>
            <person name="Wolf Y.I."/>
            <person name="Yamagata H."/>
            <person name="Yamada T."/>
            <person name="Ye Y."/>
            <person name="Shaw J.R."/>
            <person name="Andrews J."/>
            <person name="Crease T.J."/>
            <person name="Tang H."/>
            <person name="Lucas S.M."/>
            <person name="Robertson H.M."/>
            <person name="Bork P."/>
            <person name="Koonin E.V."/>
            <person name="Zdobnov E.M."/>
            <person name="Grigoriev I.V."/>
            <person name="Lynch M."/>
            <person name="Boore J.L."/>
        </authorList>
    </citation>
    <scope>NUCLEOTIDE SEQUENCE [LARGE SCALE GENOMIC DNA]</scope>
</reference>
<sequence>MELTKLCAKYFDCCNLYDVLGADKATDGRKLKRAYFKRSLAFHPNSNSEKSETDEGFEKFKTLFKVYSILSDEERKWVYDKTGCVWLDEELMDNSVNWLGHWALTFKKANDSVINSFLNQYRGSMEETEDLKKLYSLYRGDVPKIMNMALFITAEDEVRIHDSIQYMSDQKHRSIKDIVKKPVKRNMVDDDGGKRKSKKVKKPSQGDLPLSTNL</sequence>
<evidence type="ECO:0000313" key="3">
    <source>
        <dbReference type="EMBL" id="EFX86879.1"/>
    </source>
</evidence>
<dbReference type="PhylomeDB" id="E9G0B8"/>
<dbReference type="CDD" id="cd06257">
    <property type="entry name" value="DnaJ"/>
    <property type="match status" value="1"/>
</dbReference>